<dbReference type="PATRIC" id="fig|83552.4.peg.1085"/>
<comment type="caution">
    <text evidence="8">The sequence shown here is derived from an EMBL/GenBank/DDBJ whole genome shotgun (WGS) entry which is preliminary data.</text>
</comment>
<evidence type="ECO:0000259" key="6">
    <source>
        <dbReference type="Pfam" id="PF01386"/>
    </source>
</evidence>
<comment type="similarity">
    <text evidence="5">Belongs to the bacterial ribosomal protein bL25 family. CTC subfamily.</text>
</comment>
<organism evidence="8 9">
    <name type="scientific">Parachlamydia acanthamoebae</name>
    <dbReference type="NCBI Taxonomy" id="83552"/>
    <lineage>
        <taxon>Bacteria</taxon>
        <taxon>Pseudomonadati</taxon>
        <taxon>Chlamydiota</taxon>
        <taxon>Chlamydiia</taxon>
        <taxon>Parachlamydiales</taxon>
        <taxon>Parachlamydiaceae</taxon>
        <taxon>Parachlamydia</taxon>
    </lineage>
</organism>
<evidence type="ECO:0000256" key="1">
    <source>
        <dbReference type="ARBA" id="ARBA00022730"/>
    </source>
</evidence>
<dbReference type="NCBIfam" id="NF004129">
    <property type="entry name" value="PRK05618.1-4"/>
    <property type="match status" value="1"/>
</dbReference>
<dbReference type="InterPro" id="IPR020056">
    <property type="entry name" value="Rbsml_bL25/Gln-tRNA_synth_N"/>
</dbReference>
<dbReference type="InterPro" id="IPR020930">
    <property type="entry name" value="Ribosomal_uL5_bac-type"/>
</dbReference>
<evidence type="ECO:0000256" key="3">
    <source>
        <dbReference type="ARBA" id="ARBA00022980"/>
    </source>
</evidence>
<dbReference type="GO" id="GO:0022625">
    <property type="term" value="C:cytosolic large ribosomal subunit"/>
    <property type="evidence" value="ECO:0007669"/>
    <property type="project" value="TreeGrafter"/>
</dbReference>
<dbReference type="RefSeq" id="WP_006341953.1">
    <property type="nucleotide sequence ID" value="NZ_BAWW01000002.1"/>
</dbReference>
<comment type="subunit">
    <text evidence="5">Part of the 50S ribosomal subunit; part of the 5S rRNA/L5/L18/L25 subcomplex. Contacts the 5S rRNA. Binds to the 5S rRNA independently of L5 and L18.</text>
</comment>
<protein>
    <recommendedName>
        <fullName evidence="5">Large ribosomal subunit protein bL25</fullName>
    </recommendedName>
    <alternativeName>
        <fullName evidence="5">General stress protein CTC</fullName>
    </alternativeName>
</protein>
<dbReference type="InterPro" id="IPR020057">
    <property type="entry name" value="Ribosomal_bL25_b-dom"/>
</dbReference>
<keyword evidence="3 5" id="KW-0689">Ribosomal protein</keyword>
<keyword evidence="4 5" id="KW-0687">Ribonucleoprotein</keyword>
<reference evidence="8 9" key="1">
    <citation type="journal article" date="2014" name="Mol. Biol. Evol.">
        <title>Massive expansion of Ubiquitination-related gene families within the Chlamydiae.</title>
        <authorList>
            <person name="Domman D."/>
            <person name="Collingro A."/>
            <person name="Lagkouvardos I."/>
            <person name="Gehre L."/>
            <person name="Weinmaier T."/>
            <person name="Rattei T."/>
            <person name="Subtil A."/>
            <person name="Horn M."/>
        </authorList>
    </citation>
    <scope>NUCLEOTIDE SEQUENCE [LARGE SCALE GENOMIC DNA]</scope>
    <source>
        <strain evidence="8 9">OEW1</strain>
    </source>
</reference>
<evidence type="ECO:0000256" key="2">
    <source>
        <dbReference type="ARBA" id="ARBA00022884"/>
    </source>
</evidence>
<dbReference type="HAMAP" id="MF_01334">
    <property type="entry name" value="Ribosomal_bL25_CTC"/>
    <property type="match status" value="1"/>
</dbReference>
<dbReference type="PANTHER" id="PTHR33284">
    <property type="entry name" value="RIBOSOMAL PROTEIN L25/GLN-TRNA SYNTHETASE, ANTI-CODON-BINDING DOMAIN-CONTAINING PROTEIN"/>
    <property type="match status" value="1"/>
</dbReference>
<evidence type="ECO:0000256" key="5">
    <source>
        <dbReference type="HAMAP-Rule" id="MF_01334"/>
    </source>
</evidence>
<dbReference type="Gene3D" id="2.40.240.10">
    <property type="entry name" value="Ribosomal Protein L25, Chain P"/>
    <property type="match status" value="1"/>
</dbReference>
<dbReference type="GO" id="GO:0006412">
    <property type="term" value="P:translation"/>
    <property type="evidence" value="ECO:0007669"/>
    <property type="project" value="UniProtKB-UniRule"/>
</dbReference>
<feature type="domain" description="Large ribosomal subunit protein bL25 L25" evidence="6">
    <location>
        <begin position="3"/>
        <end position="94"/>
    </location>
</feature>
<dbReference type="GO" id="GO:0008097">
    <property type="term" value="F:5S rRNA binding"/>
    <property type="evidence" value="ECO:0007669"/>
    <property type="project" value="InterPro"/>
</dbReference>
<name>A0A0C1C9N3_9BACT</name>
<comment type="function">
    <text evidence="5">This is one of the proteins that binds to the 5S RNA in the ribosome where it forms part of the central protuberance.</text>
</comment>
<dbReference type="Gene3D" id="2.170.120.20">
    <property type="entry name" value="Ribosomal protein L25, beta domain"/>
    <property type="match status" value="1"/>
</dbReference>
<evidence type="ECO:0000256" key="4">
    <source>
        <dbReference type="ARBA" id="ARBA00023274"/>
    </source>
</evidence>
<dbReference type="CDD" id="cd00495">
    <property type="entry name" value="Ribosomal_L25_TL5_CTC"/>
    <property type="match status" value="1"/>
</dbReference>
<evidence type="ECO:0000259" key="7">
    <source>
        <dbReference type="Pfam" id="PF14693"/>
    </source>
</evidence>
<dbReference type="InterPro" id="IPR011035">
    <property type="entry name" value="Ribosomal_bL25/Gln-tRNA_synth"/>
</dbReference>
<dbReference type="AlphaFoldDB" id="A0A0C1C9N3"/>
<dbReference type="Pfam" id="PF14693">
    <property type="entry name" value="Ribosomal_TL5_C"/>
    <property type="match status" value="1"/>
</dbReference>
<dbReference type="Proteomes" id="UP000031307">
    <property type="component" value="Unassembled WGS sequence"/>
</dbReference>
<sequence length="186" mass="20704">MKLKAFKRNVEKRCNVNKLRREGKIPAVIYKKGSSGEELSVDSIMFTAALRKVEPGHLSTTIFILEDENGAERRVIVKEIQYNVTNYDVIHLDFEELIDGTPVNVKVPIEIVGVADCPGIKLGGVPRQVIRSLKVRCLPKDIPASFPIDISTLSLGESRRLSDLEIANTLRPLMNLSEVAVAIVKR</sequence>
<accession>A0A0C1C9N3</accession>
<proteinExistence type="inferred from homology"/>
<dbReference type="InterPro" id="IPR001021">
    <property type="entry name" value="Ribosomal_bL25_long"/>
</dbReference>
<dbReference type="InterPro" id="IPR037121">
    <property type="entry name" value="Ribosomal_bL25_C"/>
</dbReference>
<dbReference type="OMA" id="CLPADIP"/>
<keyword evidence="1 5" id="KW-0699">rRNA-binding</keyword>
<dbReference type="NCBIfam" id="TIGR00731">
    <property type="entry name" value="bL25_bact_ctc"/>
    <property type="match status" value="1"/>
</dbReference>
<evidence type="ECO:0000313" key="9">
    <source>
        <dbReference type="Proteomes" id="UP000031307"/>
    </source>
</evidence>
<dbReference type="SUPFAM" id="SSF50715">
    <property type="entry name" value="Ribosomal protein L25-like"/>
    <property type="match status" value="1"/>
</dbReference>
<feature type="domain" description="Large ribosomal subunit protein bL25 beta" evidence="7">
    <location>
        <begin position="103"/>
        <end position="185"/>
    </location>
</feature>
<dbReference type="InterPro" id="IPR029751">
    <property type="entry name" value="Ribosomal_L25_dom"/>
</dbReference>
<dbReference type="Pfam" id="PF01386">
    <property type="entry name" value="Ribosomal_L25p"/>
    <property type="match status" value="1"/>
</dbReference>
<keyword evidence="2 5" id="KW-0694">RNA-binding</keyword>
<dbReference type="PANTHER" id="PTHR33284:SF1">
    <property type="entry name" value="RIBOSOMAL PROTEIN L25_GLN-TRNA SYNTHETASE, ANTI-CODON-BINDING DOMAIN-CONTAINING PROTEIN"/>
    <property type="match status" value="1"/>
</dbReference>
<gene>
    <name evidence="5 8" type="primary">rplY</name>
    <name evidence="5" type="synonym">ctc</name>
    <name evidence="8" type="ORF">DB43_FU00160</name>
</gene>
<dbReference type="GO" id="GO:0003735">
    <property type="term" value="F:structural constituent of ribosome"/>
    <property type="evidence" value="ECO:0007669"/>
    <property type="project" value="InterPro"/>
</dbReference>
<evidence type="ECO:0000313" key="8">
    <source>
        <dbReference type="EMBL" id="KIA77740.1"/>
    </source>
</evidence>
<dbReference type="EMBL" id="JSAM01000064">
    <property type="protein sequence ID" value="KIA77740.1"/>
    <property type="molecule type" value="Genomic_DNA"/>
</dbReference>